<keyword evidence="6" id="KW-1185">Reference proteome</keyword>
<reference evidence="5" key="2">
    <citation type="submission" date="2023-01" db="EMBL/GenBank/DDBJ databases">
        <authorList>
            <person name="Sun Q."/>
            <person name="Evtushenko L."/>
        </authorList>
    </citation>
    <scope>NUCLEOTIDE SEQUENCE</scope>
    <source>
        <strain evidence="5">VKM B-2789</strain>
    </source>
</reference>
<keyword evidence="3 5" id="KW-0378">Hydrolase</keyword>
<evidence type="ECO:0000256" key="3">
    <source>
        <dbReference type="ARBA" id="ARBA00022801"/>
    </source>
</evidence>
<dbReference type="Proteomes" id="UP001143330">
    <property type="component" value="Unassembled WGS sequence"/>
</dbReference>
<dbReference type="InterPro" id="IPR015797">
    <property type="entry name" value="NUDIX_hydrolase-like_dom_sf"/>
</dbReference>
<sequence length="178" mass="20597">MFTYALMDKVKQRKKRAAHGYPLPQVAALAYRWSEAGRLEMLVLSSRETHRPVIPKGWPIKGRKDWKSAEIEARQEAGLVGQVIRKRAGQYRYWKRIDRQFVLVQVSVYLLEVKRQLDDWPERNERVLIWLPPEDAALLVDETDLGALILDVARDLRRQRDRVTGLPEGAGKPVAETT</sequence>
<dbReference type="PANTHER" id="PTHR12629:SF0">
    <property type="entry name" value="DIPHOSPHOINOSITOL-POLYPHOSPHATE DIPHOSPHATASE"/>
    <property type="match status" value="1"/>
</dbReference>
<dbReference type="EMBL" id="BSFM01000021">
    <property type="protein sequence ID" value="GLK86814.1"/>
    <property type="molecule type" value="Genomic_DNA"/>
</dbReference>
<dbReference type="GO" id="GO:0016462">
    <property type="term" value="F:pyrophosphatase activity"/>
    <property type="evidence" value="ECO:0007669"/>
    <property type="project" value="InterPro"/>
</dbReference>
<evidence type="ECO:0000256" key="1">
    <source>
        <dbReference type="ARBA" id="ARBA00001946"/>
    </source>
</evidence>
<evidence type="ECO:0000256" key="4">
    <source>
        <dbReference type="ARBA" id="ARBA00022842"/>
    </source>
</evidence>
<keyword evidence="4" id="KW-0460">Magnesium</keyword>
<name>A0A9W6NCR5_9HYPH</name>
<dbReference type="Gene3D" id="3.90.79.10">
    <property type="entry name" value="Nucleoside Triphosphate Pyrophosphohydrolase"/>
    <property type="match status" value="1"/>
</dbReference>
<keyword evidence="2" id="KW-0479">Metal-binding</keyword>
<comment type="caution">
    <text evidence="5">The sequence shown here is derived from an EMBL/GenBank/DDBJ whole genome shotgun (WGS) entry which is preliminary data.</text>
</comment>
<dbReference type="GO" id="GO:0005737">
    <property type="term" value="C:cytoplasm"/>
    <property type="evidence" value="ECO:0007669"/>
    <property type="project" value="TreeGrafter"/>
</dbReference>
<dbReference type="InterPro" id="IPR047198">
    <property type="entry name" value="DDP-like_NUDIX"/>
</dbReference>
<organism evidence="5 6">
    <name type="scientific">Ancylobacter defluvii</name>
    <dbReference type="NCBI Taxonomy" id="1282440"/>
    <lineage>
        <taxon>Bacteria</taxon>
        <taxon>Pseudomonadati</taxon>
        <taxon>Pseudomonadota</taxon>
        <taxon>Alphaproteobacteria</taxon>
        <taxon>Hyphomicrobiales</taxon>
        <taxon>Xanthobacteraceae</taxon>
        <taxon>Ancylobacter</taxon>
    </lineage>
</organism>
<proteinExistence type="predicted"/>
<dbReference type="SUPFAM" id="SSF55811">
    <property type="entry name" value="Nudix"/>
    <property type="match status" value="1"/>
</dbReference>
<dbReference type="AlphaFoldDB" id="A0A9W6NCR5"/>
<accession>A0A9W6NCR5</accession>
<reference evidence="5" key="1">
    <citation type="journal article" date="2014" name="Int. J. Syst. Evol. Microbiol.">
        <title>Complete genome sequence of Corynebacterium casei LMG S-19264T (=DSM 44701T), isolated from a smear-ripened cheese.</title>
        <authorList>
            <consortium name="US DOE Joint Genome Institute (JGI-PGF)"/>
            <person name="Walter F."/>
            <person name="Albersmeier A."/>
            <person name="Kalinowski J."/>
            <person name="Ruckert C."/>
        </authorList>
    </citation>
    <scope>NUCLEOTIDE SEQUENCE</scope>
    <source>
        <strain evidence="5">VKM B-2789</strain>
    </source>
</reference>
<evidence type="ECO:0000313" key="5">
    <source>
        <dbReference type="EMBL" id="GLK86814.1"/>
    </source>
</evidence>
<dbReference type="PANTHER" id="PTHR12629">
    <property type="entry name" value="DIPHOSPHOINOSITOL POLYPHOSPHATE PHOSPHOHYDROLASE"/>
    <property type="match status" value="1"/>
</dbReference>
<evidence type="ECO:0000256" key="2">
    <source>
        <dbReference type="ARBA" id="ARBA00022723"/>
    </source>
</evidence>
<protein>
    <submittedName>
        <fullName evidence="5">NUDIX hydrolase</fullName>
    </submittedName>
</protein>
<dbReference type="GO" id="GO:0046872">
    <property type="term" value="F:metal ion binding"/>
    <property type="evidence" value="ECO:0007669"/>
    <property type="project" value="UniProtKB-KW"/>
</dbReference>
<gene>
    <name evidence="5" type="ORF">GCM10017653_48840</name>
</gene>
<evidence type="ECO:0000313" key="6">
    <source>
        <dbReference type="Proteomes" id="UP001143330"/>
    </source>
</evidence>
<dbReference type="CDD" id="cd04666">
    <property type="entry name" value="NUDIX_DIPP2_like_Nudt4"/>
    <property type="match status" value="1"/>
</dbReference>
<comment type="cofactor">
    <cofactor evidence="1">
        <name>Mg(2+)</name>
        <dbReference type="ChEBI" id="CHEBI:18420"/>
    </cofactor>
</comment>